<name>A0ABV7DXZ8_9RHOB</name>
<dbReference type="EMBL" id="JBHRSM010000046">
    <property type="protein sequence ID" value="MFC3088041.1"/>
    <property type="molecule type" value="Genomic_DNA"/>
</dbReference>
<keyword evidence="2" id="KW-1185">Reference proteome</keyword>
<evidence type="ECO:0000313" key="2">
    <source>
        <dbReference type="Proteomes" id="UP001595445"/>
    </source>
</evidence>
<sequence>MPNVLAVVGGEVNLSDCPINQKGCAGFDLLVMFPAVERRWALPSPKAGDGQSPETD</sequence>
<protein>
    <submittedName>
        <fullName evidence="1">Uncharacterized protein</fullName>
    </submittedName>
</protein>
<reference evidence="2" key="1">
    <citation type="journal article" date="2019" name="Int. J. Syst. Evol. Microbiol.">
        <title>The Global Catalogue of Microorganisms (GCM) 10K type strain sequencing project: providing services to taxonomists for standard genome sequencing and annotation.</title>
        <authorList>
            <consortium name="The Broad Institute Genomics Platform"/>
            <consortium name="The Broad Institute Genome Sequencing Center for Infectious Disease"/>
            <person name="Wu L."/>
            <person name="Ma J."/>
        </authorList>
    </citation>
    <scope>NUCLEOTIDE SEQUENCE [LARGE SCALE GENOMIC DNA]</scope>
    <source>
        <strain evidence="2">KCTC 62102</strain>
    </source>
</reference>
<dbReference type="Proteomes" id="UP001595445">
    <property type="component" value="Unassembled WGS sequence"/>
</dbReference>
<organism evidence="1 2">
    <name type="scientific">Tabrizicola soli</name>
    <dbReference type="NCBI Taxonomy" id="2185115"/>
    <lineage>
        <taxon>Bacteria</taxon>
        <taxon>Pseudomonadati</taxon>
        <taxon>Pseudomonadota</taxon>
        <taxon>Alphaproteobacteria</taxon>
        <taxon>Rhodobacterales</taxon>
        <taxon>Paracoccaceae</taxon>
        <taxon>Tabrizicola</taxon>
    </lineage>
</organism>
<gene>
    <name evidence="1" type="ORF">ACFOD6_18520</name>
</gene>
<accession>A0ABV7DXZ8</accession>
<proteinExistence type="predicted"/>
<evidence type="ECO:0000313" key="1">
    <source>
        <dbReference type="EMBL" id="MFC3088041.1"/>
    </source>
</evidence>
<comment type="caution">
    <text evidence="1">The sequence shown here is derived from an EMBL/GenBank/DDBJ whole genome shotgun (WGS) entry which is preliminary data.</text>
</comment>
<dbReference type="RefSeq" id="WP_197647596.1">
    <property type="nucleotide sequence ID" value="NZ_JAEACP010000033.1"/>
</dbReference>